<gene>
    <name evidence="2" type="ORF">SAMN02745165_02706</name>
</gene>
<feature type="domain" description="YrdC-like" evidence="1">
    <location>
        <begin position="12"/>
        <end position="196"/>
    </location>
</feature>
<dbReference type="PANTHER" id="PTHR42828">
    <property type="entry name" value="DHBP SYNTHASE RIBB-LIKE ALPHA/BETA DOMAIN-CONTAINING PROTEIN"/>
    <property type="match status" value="1"/>
</dbReference>
<dbReference type="AlphaFoldDB" id="A0A1M6KG70"/>
<evidence type="ECO:0000313" key="3">
    <source>
        <dbReference type="Proteomes" id="UP000184171"/>
    </source>
</evidence>
<dbReference type="Gene3D" id="3.90.870.10">
    <property type="entry name" value="DHBP synthase"/>
    <property type="match status" value="1"/>
</dbReference>
<reference evidence="2 3" key="1">
    <citation type="submission" date="2016-11" db="EMBL/GenBank/DDBJ databases">
        <authorList>
            <person name="Jaros S."/>
            <person name="Januszkiewicz K."/>
            <person name="Wedrychowicz H."/>
        </authorList>
    </citation>
    <scope>NUCLEOTIDE SEQUENCE [LARGE SCALE GENOMIC DNA]</scope>
    <source>
        <strain evidence="2 3">DSM 5091</strain>
    </source>
</reference>
<dbReference type="InterPro" id="IPR006070">
    <property type="entry name" value="Sua5-like_dom"/>
</dbReference>
<evidence type="ECO:0000259" key="1">
    <source>
        <dbReference type="PROSITE" id="PS51163"/>
    </source>
</evidence>
<dbReference type="EMBL" id="FQZT01000010">
    <property type="protein sequence ID" value="SHJ57941.1"/>
    <property type="molecule type" value="Genomic_DNA"/>
</dbReference>
<dbReference type="InterPro" id="IPR052532">
    <property type="entry name" value="SUA5_domain"/>
</dbReference>
<dbReference type="NCBIfam" id="TIGR00057">
    <property type="entry name" value="L-threonylcarbamoyladenylate synthase"/>
    <property type="match status" value="1"/>
</dbReference>
<keyword evidence="3" id="KW-1185">Reference proteome</keyword>
<dbReference type="Proteomes" id="UP000184171">
    <property type="component" value="Unassembled WGS sequence"/>
</dbReference>
<dbReference type="OrthoDB" id="9814580at2"/>
<protein>
    <submittedName>
        <fullName evidence="2">Translation factor SUA5</fullName>
    </submittedName>
</protein>
<dbReference type="STRING" id="1122189.SAMN02745165_02706"/>
<organism evidence="2 3">
    <name type="scientific">Malonomonas rubra DSM 5091</name>
    <dbReference type="NCBI Taxonomy" id="1122189"/>
    <lineage>
        <taxon>Bacteria</taxon>
        <taxon>Pseudomonadati</taxon>
        <taxon>Thermodesulfobacteriota</taxon>
        <taxon>Desulfuromonadia</taxon>
        <taxon>Desulfuromonadales</taxon>
        <taxon>Geopsychrobacteraceae</taxon>
        <taxon>Malonomonas</taxon>
    </lineage>
</organism>
<dbReference type="PROSITE" id="PS51163">
    <property type="entry name" value="YRDC"/>
    <property type="match status" value="1"/>
</dbReference>
<dbReference type="GO" id="GO:0003725">
    <property type="term" value="F:double-stranded RNA binding"/>
    <property type="evidence" value="ECO:0007669"/>
    <property type="project" value="InterPro"/>
</dbReference>
<dbReference type="RefSeq" id="WP_072909268.1">
    <property type="nucleotide sequence ID" value="NZ_FQZT01000010.1"/>
</dbReference>
<dbReference type="Pfam" id="PF01300">
    <property type="entry name" value="Sua5_yciO_yrdC"/>
    <property type="match status" value="1"/>
</dbReference>
<dbReference type="PANTHER" id="PTHR42828:SF3">
    <property type="entry name" value="THREONYLCARBAMOYL-AMP SYNTHASE"/>
    <property type="match status" value="1"/>
</dbReference>
<dbReference type="SUPFAM" id="SSF55821">
    <property type="entry name" value="YrdC/RibB"/>
    <property type="match status" value="1"/>
</dbReference>
<evidence type="ECO:0000313" key="2">
    <source>
        <dbReference type="EMBL" id="SHJ57941.1"/>
    </source>
</evidence>
<accession>A0A1M6KG70</accession>
<sequence>MILSINPDNPHGRHINQVVDCLRQGGVIIYPTDTTYGIGCDIFNKKGVKKIFQIKQRDSRKPFSFICSDLAEVSNYAQVSNFAFKIMKRHLPGPYTFVLEATKIVPDSLSTKQKTVGVRIPENKICQEIVRELGHPLVTTSANISGEETPQDPQEIHDLMGRMVDMVVDGGISLGEASSVISLVDDEIEVLREGSGDISWIEQGS</sequence>
<name>A0A1M6KG70_MALRU</name>
<proteinExistence type="predicted"/>
<dbReference type="InterPro" id="IPR017945">
    <property type="entry name" value="DHBP_synth_RibB-like_a/b_dom"/>
</dbReference>